<accession>A0A9Q1GHT2</accession>
<sequence length="159" mass="17529">MMKEEGSSTTPSSAARISFRTDNGPFKSWFSWYIPGISFRSDNATFKGLGGEEPAKLADSIVERATCSQLINPDRAMKIQICDTPMVCHLLCAQLMKFASHAENTTPSTCRSAKAESRGTTHAANTLLRRWRAGVHVSVYAVMLDFSARIRQIGGLEIR</sequence>
<evidence type="ECO:0000313" key="2">
    <source>
        <dbReference type="Proteomes" id="UP001153076"/>
    </source>
</evidence>
<name>A0A9Q1GHT2_9CARY</name>
<dbReference type="AlphaFoldDB" id="A0A9Q1GHT2"/>
<reference evidence="1" key="1">
    <citation type="submission" date="2022-04" db="EMBL/GenBank/DDBJ databases">
        <title>Carnegiea gigantea Genome sequencing and assembly v2.</title>
        <authorList>
            <person name="Copetti D."/>
            <person name="Sanderson M.J."/>
            <person name="Burquez A."/>
            <person name="Wojciechowski M.F."/>
        </authorList>
    </citation>
    <scope>NUCLEOTIDE SEQUENCE</scope>
    <source>
        <strain evidence="1">SGP5-SGP5p</strain>
        <tissue evidence="1">Aerial part</tissue>
    </source>
</reference>
<evidence type="ECO:0000313" key="1">
    <source>
        <dbReference type="EMBL" id="KAJ8421267.1"/>
    </source>
</evidence>
<comment type="caution">
    <text evidence="1">The sequence shown here is derived from an EMBL/GenBank/DDBJ whole genome shotgun (WGS) entry which is preliminary data.</text>
</comment>
<organism evidence="1 2">
    <name type="scientific">Carnegiea gigantea</name>
    <dbReference type="NCBI Taxonomy" id="171969"/>
    <lineage>
        <taxon>Eukaryota</taxon>
        <taxon>Viridiplantae</taxon>
        <taxon>Streptophyta</taxon>
        <taxon>Embryophyta</taxon>
        <taxon>Tracheophyta</taxon>
        <taxon>Spermatophyta</taxon>
        <taxon>Magnoliopsida</taxon>
        <taxon>eudicotyledons</taxon>
        <taxon>Gunneridae</taxon>
        <taxon>Pentapetalae</taxon>
        <taxon>Caryophyllales</taxon>
        <taxon>Cactineae</taxon>
        <taxon>Cactaceae</taxon>
        <taxon>Cactoideae</taxon>
        <taxon>Echinocereeae</taxon>
        <taxon>Carnegiea</taxon>
    </lineage>
</organism>
<keyword evidence="2" id="KW-1185">Reference proteome</keyword>
<gene>
    <name evidence="1" type="ORF">Cgig2_023801</name>
</gene>
<dbReference type="Proteomes" id="UP001153076">
    <property type="component" value="Unassembled WGS sequence"/>
</dbReference>
<proteinExistence type="predicted"/>
<protein>
    <submittedName>
        <fullName evidence="1">Uncharacterized protein</fullName>
    </submittedName>
</protein>
<dbReference type="EMBL" id="JAKOGI010002824">
    <property type="protein sequence ID" value="KAJ8421267.1"/>
    <property type="molecule type" value="Genomic_DNA"/>
</dbReference>